<evidence type="ECO:0000313" key="1">
    <source>
        <dbReference type="EMBL" id="KAH7662099.1"/>
    </source>
</evidence>
<proteinExistence type="predicted"/>
<reference evidence="2" key="1">
    <citation type="journal article" date="2022" name="Nat. Commun.">
        <title>Chromosome evolution and the genetic basis of agronomically important traits in greater yam.</title>
        <authorList>
            <person name="Bredeson J.V."/>
            <person name="Lyons J.B."/>
            <person name="Oniyinde I.O."/>
            <person name="Okereke N.R."/>
            <person name="Kolade O."/>
            <person name="Nnabue I."/>
            <person name="Nwadili C.O."/>
            <person name="Hribova E."/>
            <person name="Parker M."/>
            <person name="Nwogha J."/>
            <person name="Shu S."/>
            <person name="Carlson J."/>
            <person name="Kariba R."/>
            <person name="Muthemba S."/>
            <person name="Knop K."/>
            <person name="Barton G.J."/>
            <person name="Sherwood A.V."/>
            <person name="Lopez-Montes A."/>
            <person name="Asiedu R."/>
            <person name="Jamnadass R."/>
            <person name="Muchugi A."/>
            <person name="Goodstein D."/>
            <person name="Egesi C.N."/>
            <person name="Featherston J."/>
            <person name="Asfaw A."/>
            <person name="Simpson G.G."/>
            <person name="Dolezel J."/>
            <person name="Hendre P.S."/>
            <person name="Van Deynze A."/>
            <person name="Kumar P.L."/>
            <person name="Obidiegwu J.E."/>
            <person name="Bhattacharjee R."/>
            <person name="Rokhsar D.S."/>
        </authorList>
    </citation>
    <scope>NUCLEOTIDE SEQUENCE [LARGE SCALE GENOMIC DNA]</scope>
    <source>
        <strain evidence="2">cv. TDa95/00328</strain>
    </source>
</reference>
<dbReference type="Proteomes" id="UP000827976">
    <property type="component" value="Chromosome 15"/>
</dbReference>
<protein>
    <submittedName>
        <fullName evidence="1">Uncharacterized protein</fullName>
    </submittedName>
</protein>
<gene>
    <name evidence="1" type="ORF">IHE45_15G109100</name>
</gene>
<accession>A0ACB7UNQ5</accession>
<evidence type="ECO:0000313" key="2">
    <source>
        <dbReference type="Proteomes" id="UP000827976"/>
    </source>
</evidence>
<organism evidence="1 2">
    <name type="scientific">Dioscorea alata</name>
    <name type="common">Purple yam</name>
    <dbReference type="NCBI Taxonomy" id="55571"/>
    <lineage>
        <taxon>Eukaryota</taxon>
        <taxon>Viridiplantae</taxon>
        <taxon>Streptophyta</taxon>
        <taxon>Embryophyta</taxon>
        <taxon>Tracheophyta</taxon>
        <taxon>Spermatophyta</taxon>
        <taxon>Magnoliopsida</taxon>
        <taxon>Liliopsida</taxon>
        <taxon>Dioscoreales</taxon>
        <taxon>Dioscoreaceae</taxon>
        <taxon>Dioscorea</taxon>
    </lineage>
</organism>
<dbReference type="EMBL" id="CM037025">
    <property type="protein sequence ID" value="KAH7662099.1"/>
    <property type="molecule type" value="Genomic_DNA"/>
</dbReference>
<comment type="caution">
    <text evidence="1">The sequence shown here is derived from an EMBL/GenBank/DDBJ whole genome shotgun (WGS) entry which is preliminary data.</text>
</comment>
<sequence length="138" mass="15158">MAALPIETPASFRSRLSLAPRSAGCRCTFWLSPAPIDLTVSWLLVVSSDDELTVARPRRVGLMDLSLETDRRLVDRGLVARGCALSGAGWLDLTGGRLHGRMEISHWSRIAHPRLTWRMATGARLAKLGFLLVLAARI</sequence>
<name>A0ACB7UNQ5_DIOAL</name>
<keyword evidence="2" id="KW-1185">Reference proteome</keyword>